<name>A0AAQ3QT42_9LILI</name>
<organism evidence="1 2">
    <name type="scientific">Canna indica</name>
    <name type="common">Indian-shot</name>
    <dbReference type="NCBI Taxonomy" id="4628"/>
    <lineage>
        <taxon>Eukaryota</taxon>
        <taxon>Viridiplantae</taxon>
        <taxon>Streptophyta</taxon>
        <taxon>Embryophyta</taxon>
        <taxon>Tracheophyta</taxon>
        <taxon>Spermatophyta</taxon>
        <taxon>Magnoliopsida</taxon>
        <taxon>Liliopsida</taxon>
        <taxon>Zingiberales</taxon>
        <taxon>Cannaceae</taxon>
        <taxon>Canna</taxon>
    </lineage>
</organism>
<evidence type="ECO:0000313" key="2">
    <source>
        <dbReference type="Proteomes" id="UP001327560"/>
    </source>
</evidence>
<dbReference type="EMBL" id="CP136898">
    <property type="protein sequence ID" value="WOL20476.1"/>
    <property type="molecule type" value="Genomic_DNA"/>
</dbReference>
<proteinExistence type="predicted"/>
<dbReference type="PROSITE" id="PS51257">
    <property type="entry name" value="PROKAR_LIPOPROTEIN"/>
    <property type="match status" value="1"/>
</dbReference>
<dbReference type="Proteomes" id="UP001327560">
    <property type="component" value="Chromosome 9"/>
</dbReference>
<protein>
    <submittedName>
        <fullName evidence="1">Uncharacterized protein</fullName>
    </submittedName>
</protein>
<sequence length="107" mass="12650">MRRYCFGVEHRDCRKFPTANSHGSIYGCFFLSRNLMFSPDELEMWTQFLVLAGRLRQLKSDKSKAYMREVELLKLELAIVRRVKSRKIERFVSYCCRIGCSIEGREG</sequence>
<gene>
    <name evidence="1" type="ORF">Cni_G29281</name>
</gene>
<evidence type="ECO:0000313" key="1">
    <source>
        <dbReference type="EMBL" id="WOL20476.1"/>
    </source>
</evidence>
<accession>A0AAQ3QT42</accession>
<dbReference type="AlphaFoldDB" id="A0AAQ3QT42"/>
<reference evidence="1 2" key="1">
    <citation type="submission" date="2023-10" db="EMBL/GenBank/DDBJ databases">
        <title>Chromosome-scale genome assembly provides insights into flower coloration mechanisms of Canna indica.</title>
        <authorList>
            <person name="Li C."/>
        </authorList>
    </citation>
    <scope>NUCLEOTIDE SEQUENCE [LARGE SCALE GENOMIC DNA]</scope>
    <source>
        <tissue evidence="1">Flower</tissue>
    </source>
</reference>
<keyword evidence="2" id="KW-1185">Reference proteome</keyword>